<organism evidence="1 2">
    <name type="scientific">Parascedosporium putredinis</name>
    <dbReference type="NCBI Taxonomy" id="1442378"/>
    <lineage>
        <taxon>Eukaryota</taxon>
        <taxon>Fungi</taxon>
        <taxon>Dikarya</taxon>
        <taxon>Ascomycota</taxon>
        <taxon>Pezizomycotina</taxon>
        <taxon>Sordariomycetes</taxon>
        <taxon>Hypocreomycetidae</taxon>
        <taxon>Microascales</taxon>
        <taxon>Microascaceae</taxon>
        <taxon>Parascedosporium</taxon>
    </lineage>
</organism>
<evidence type="ECO:0000313" key="2">
    <source>
        <dbReference type="Proteomes" id="UP000838763"/>
    </source>
</evidence>
<protein>
    <submittedName>
        <fullName evidence="1">Uncharacterized protein</fullName>
    </submittedName>
</protein>
<accession>A0A9P1GUI4</accession>
<name>A0A9P1GUI4_9PEZI</name>
<keyword evidence="2" id="KW-1185">Reference proteome</keyword>
<proteinExistence type="predicted"/>
<gene>
    <name evidence="1" type="ORF">PPNO1_LOCUS624</name>
</gene>
<comment type="caution">
    <text evidence="1">The sequence shown here is derived from an EMBL/GenBank/DDBJ whole genome shotgun (WGS) entry which is preliminary data.</text>
</comment>
<dbReference type="Proteomes" id="UP000838763">
    <property type="component" value="Unassembled WGS sequence"/>
</dbReference>
<dbReference type="AlphaFoldDB" id="A0A9P1GUI4"/>
<reference evidence="1" key="1">
    <citation type="submission" date="2022-11" db="EMBL/GenBank/DDBJ databases">
        <authorList>
            <person name="Scott C."/>
            <person name="Bruce N."/>
        </authorList>
    </citation>
    <scope>NUCLEOTIDE SEQUENCE</scope>
</reference>
<dbReference type="EMBL" id="CALLCH030000001">
    <property type="protein sequence ID" value="CAI4210826.1"/>
    <property type="molecule type" value="Genomic_DNA"/>
</dbReference>
<sequence>MSKSVQLTDRKPEDEANRNLIAASLAAAGLPEDTVQTPEQAKFVMPMLSNDAGATGTTGHALQKSPATVRERLGAEAAGKLNECRSEAGFNQDCNTPDAAAE</sequence>
<evidence type="ECO:0000313" key="1">
    <source>
        <dbReference type="EMBL" id="CAI4210826.1"/>
    </source>
</evidence>
<dbReference type="OrthoDB" id="10590410at2759"/>